<evidence type="ECO:0000313" key="3">
    <source>
        <dbReference type="Proteomes" id="UP001580407"/>
    </source>
</evidence>
<evidence type="ECO:0000259" key="1">
    <source>
        <dbReference type="Pfam" id="PF17836"/>
    </source>
</evidence>
<dbReference type="Pfam" id="PF00132">
    <property type="entry name" value="Hexapep"/>
    <property type="match status" value="1"/>
</dbReference>
<keyword evidence="3" id="KW-1185">Reference proteome</keyword>
<dbReference type="RefSeq" id="WP_375525375.1">
    <property type="nucleotide sequence ID" value="NZ_JBHILM010000011.1"/>
</dbReference>
<reference evidence="2 3" key="1">
    <citation type="submission" date="2024-09" db="EMBL/GenBank/DDBJ databases">
        <authorList>
            <person name="Ruan L."/>
        </authorList>
    </citation>
    <scope>NUCLEOTIDE SEQUENCE [LARGE SCALE GENOMIC DNA]</scope>
    <source>
        <strain evidence="2 3">D33</strain>
    </source>
</reference>
<comment type="caution">
    <text evidence="2">The sequence shown here is derived from an EMBL/GenBank/DDBJ whole genome shotgun (WGS) entry which is preliminary data.</text>
</comment>
<proteinExistence type="predicted"/>
<dbReference type="Proteomes" id="UP001580407">
    <property type="component" value="Unassembled WGS sequence"/>
</dbReference>
<feature type="domain" description="PglD N-terminal" evidence="1">
    <location>
        <begin position="13"/>
        <end position="93"/>
    </location>
</feature>
<evidence type="ECO:0000313" key="2">
    <source>
        <dbReference type="EMBL" id="MFB5681589.1"/>
    </source>
</evidence>
<dbReference type="CDD" id="cd03360">
    <property type="entry name" value="LbH_AT_putative"/>
    <property type="match status" value="1"/>
</dbReference>
<dbReference type="InterPro" id="IPR050179">
    <property type="entry name" value="Trans_hexapeptide_repeat"/>
</dbReference>
<dbReference type="Gene3D" id="3.40.50.20">
    <property type="match status" value="1"/>
</dbReference>
<protein>
    <submittedName>
        <fullName evidence="2">Acetyltransferase</fullName>
    </submittedName>
</protein>
<name>A0ABV5B892_9BACL</name>
<sequence length="229" mass="24312">MVALEKPELPKPIFIIGSGGQTRETVQLIMDINRALPRWAIMGYIDERLQLHGDIIYGYPVIGNIDCLREHLTSESRIICAIGHPKSRFNAIQQVVAAIPEARFATLVHPTAVIGDDLKIGEGTIVGAHAVLTTNVRIGNHVLVNYGATVSHDSVIESYASILPGCNISGNTVIGEGALIGAGTVVIQQKSVGHWTTVGAGSVVVKSIPDFCKAYGVPAKVVENSADSE</sequence>
<accession>A0ABV5B892</accession>
<dbReference type="PANTHER" id="PTHR43300:SF7">
    <property type="entry name" value="UDP-N-ACETYLBACILLOSAMINE N-ACETYLTRANSFERASE"/>
    <property type="match status" value="1"/>
</dbReference>
<dbReference type="EMBL" id="JBHILM010000011">
    <property type="protein sequence ID" value="MFB5681589.1"/>
    <property type="molecule type" value="Genomic_DNA"/>
</dbReference>
<dbReference type="InterPro" id="IPR001451">
    <property type="entry name" value="Hexapep"/>
</dbReference>
<organism evidence="2 3">
    <name type="scientific">Paenibacillus terreus</name>
    <dbReference type="NCBI Taxonomy" id="1387834"/>
    <lineage>
        <taxon>Bacteria</taxon>
        <taxon>Bacillati</taxon>
        <taxon>Bacillota</taxon>
        <taxon>Bacilli</taxon>
        <taxon>Bacillales</taxon>
        <taxon>Paenibacillaceae</taxon>
        <taxon>Paenibacillus</taxon>
    </lineage>
</organism>
<dbReference type="InterPro" id="IPR011004">
    <property type="entry name" value="Trimer_LpxA-like_sf"/>
</dbReference>
<dbReference type="Gene3D" id="2.160.10.10">
    <property type="entry name" value="Hexapeptide repeat proteins"/>
    <property type="match status" value="1"/>
</dbReference>
<dbReference type="InterPro" id="IPR041561">
    <property type="entry name" value="PglD_N"/>
</dbReference>
<dbReference type="Pfam" id="PF17836">
    <property type="entry name" value="PglD_N"/>
    <property type="match status" value="1"/>
</dbReference>
<dbReference type="PANTHER" id="PTHR43300">
    <property type="entry name" value="ACETYLTRANSFERASE"/>
    <property type="match status" value="1"/>
</dbReference>
<dbReference type="InterPro" id="IPR020019">
    <property type="entry name" value="AcTrfase_PglD-like"/>
</dbReference>
<dbReference type="NCBIfam" id="TIGR03570">
    <property type="entry name" value="NeuD_NnaD"/>
    <property type="match status" value="1"/>
</dbReference>
<dbReference type="SUPFAM" id="SSF51161">
    <property type="entry name" value="Trimeric LpxA-like enzymes"/>
    <property type="match status" value="1"/>
</dbReference>
<gene>
    <name evidence="2" type="ORF">ACE3NQ_11760</name>
</gene>